<dbReference type="InterPro" id="IPR002575">
    <property type="entry name" value="Aminoglycoside_PTrfase"/>
</dbReference>
<dbReference type="SUPFAM" id="SSF56112">
    <property type="entry name" value="Protein kinase-like (PK-like)"/>
    <property type="match status" value="1"/>
</dbReference>
<dbReference type="GO" id="GO:0005739">
    <property type="term" value="C:mitochondrion"/>
    <property type="evidence" value="ECO:0007669"/>
    <property type="project" value="UniProtKB-SubCell"/>
</dbReference>
<gene>
    <name evidence="8" type="ORF">BDW42DRAFT_199059</name>
</gene>
<dbReference type="Proteomes" id="UP000235023">
    <property type="component" value="Unassembled WGS sequence"/>
</dbReference>
<keyword evidence="8" id="KW-0418">Kinase</keyword>
<evidence type="ECO:0000256" key="6">
    <source>
        <dbReference type="ARBA" id="ARBA00031849"/>
    </source>
</evidence>
<reference evidence="9" key="1">
    <citation type="submission" date="2017-12" db="EMBL/GenBank/DDBJ databases">
        <authorList>
            <consortium name="DOE Joint Genome Institute"/>
            <person name="Mondo S.J."/>
            <person name="Kjaerbolling I."/>
            <person name="Vesth T.C."/>
            <person name="Frisvad J.C."/>
            <person name="Nybo J.L."/>
            <person name="Theobald S."/>
            <person name="Kuo A."/>
            <person name="Bowyer P."/>
            <person name="Matsuda Y."/>
            <person name="Lyhne E.K."/>
            <person name="Kogle M.E."/>
            <person name="Clum A."/>
            <person name="Lipzen A."/>
            <person name="Salamov A."/>
            <person name="Ngan C.Y."/>
            <person name="Daum C."/>
            <person name="Chiniquy J."/>
            <person name="Barry K."/>
            <person name="LaButti K."/>
            <person name="Haridas S."/>
            <person name="Simmons B.A."/>
            <person name="Magnuson J.K."/>
            <person name="Mortensen U.H."/>
            <person name="Larsen T.O."/>
            <person name="Grigoriev I.V."/>
            <person name="Baker S.E."/>
            <person name="Andersen M.R."/>
            <person name="Nordberg H.P."/>
            <person name="Cantor M.N."/>
            <person name="Hua S.X."/>
        </authorList>
    </citation>
    <scope>NUCLEOTIDE SEQUENCE [LARGE SCALE GENOMIC DNA]</scope>
    <source>
        <strain evidence="9">IBT 19404</strain>
    </source>
</reference>
<comment type="subcellular location">
    <subcellularLocation>
        <location evidence="1">Mitochondrion</location>
    </subcellularLocation>
</comment>
<keyword evidence="9" id="KW-1185">Reference proteome</keyword>
<evidence type="ECO:0000313" key="8">
    <source>
        <dbReference type="EMBL" id="PLN76166.1"/>
    </source>
</evidence>
<evidence type="ECO:0000256" key="3">
    <source>
        <dbReference type="ARBA" id="ARBA00016197"/>
    </source>
</evidence>
<evidence type="ECO:0000256" key="4">
    <source>
        <dbReference type="ARBA" id="ARBA00022946"/>
    </source>
</evidence>
<evidence type="ECO:0000256" key="2">
    <source>
        <dbReference type="ARBA" id="ARBA00005543"/>
    </source>
</evidence>
<dbReference type="InterPro" id="IPR011009">
    <property type="entry name" value="Kinase-like_dom_sf"/>
</dbReference>
<dbReference type="InterPro" id="IPR051035">
    <property type="entry name" value="Mito_inheritance_9"/>
</dbReference>
<protein>
    <recommendedName>
        <fullName evidence="3">Altered inheritance of mitochondria protein 9, mitochondrial</fullName>
    </recommendedName>
    <alternativeName>
        <fullName evidence="6">Found in mitochondrial proteome protein 29</fullName>
    </alternativeName>
</protein>
<dbReference type="GO" id="GO:0016301">
    <property type="term" value="F:kinase activity"/>
    <property type="evidence" value="ECO:0007669"/>
    <property type="project" value="UniProtKB-KW"/>
</dbReference>
<dbReference type="PANTHER" id="PTHR36091">
    <property type="entry name" value="ALTERED INHERITANCE OF MITOCHONDRIA PROTEIN 9, MITOCHONDRIAL"/>
    <property type="match status" value="1"/>
</dbReference>
<evidence type="ECO:0000259" key="7">
    <source>
        <dbReference type="Pfam" id="PF01636"/>
    </source>
</evidence>
<feature type="domain" description="Aminoglycoside phosphotransferase" evidence="7">
    <location>
        <begin position="282"/>
        <end position="326"/>
    </location>
</feature>
<sequence>MTSFPRYDPYNYTDGRWLHRDELQRNARRVMFDFSALCDRVIRLCPAAARVAHCEKKEGRCNRVFLLTMNTGSCVVARLPTGIAGPPRLTTNSEVATMTYLRGKISLPIPHVLDWSDDPSNPIGAEYIIQEPAVGVPLRDMWPRMNMEQHMLCTKALCIAITELASFNFPAYGSLYFADGPLESHLKIPFHQGEGFCIGPHCSPVFWNRSPGELELYGRPSPNCGPWKDLKSYSLGLIETGFSRLPNPDTVNHDLLPYQGSIQDHVVLISKSWEVMQQLIKNKCVQDAAAPTLLHPDFHKRNIYVSEENPTVITGVIDWQWASIEPAFVYANEAPDFANQPQETVETILGLDVQEIPGRSEKELKDASIRCQTYDLYMKAYARKIQYARALDPTLFHLFQCCHTSWRDSATALRHALVELSAYWTEELGLPGSCPYYPTDDELEQHIRDYDDFKAVQQLKQWLTVSLDSGSDGWVPNERWDATKDAHRAQYDLWMETGRDSELRGDDDMTVEKGDKLWPFDAR</sequence>
<evidence type="ECO:0000256" key="1">
    <source>
        <dbReference type="ARBA" id="ARBA00004173"/>
    </source>
</evidence>
<keyword evidence="5" id="KW-0496">Mitochondrion</keyword>
<proteinExistence type="inferred from homology"/>
<dbReference type="AlphaFoldDB" id="A0A2J5HH38"/>
<evidence type="ECO:0000256" key="5">
    <source>
        <dbReference type="ARBA" id="ARBA00023128"/>
    </source>
</evidence>
<organism evidence="8 9">
    <name type="scientific">Aspergillus taichungensis</name>
    <dbReference type="NCBI Taxonomy" id="482145"/>
    <lineage>
        <taxon>Eukaryota</taxon>
        <taxon>Fungi</taxon>
        <taxon>Dikarya</taxon>
        <taxon>Ascomycota</taxon>
        <taxon>Pezizomycotina</taxon>
        <taxon>Eurotiomycetes</taxon>
        <taxon>Eurotiomycetidae</taxon>
        <taxon>Eurotiales</taxon>
        <taxon>Aspergillaceae</taxon>
        <taxon>Aspergillus</taxon>
        <taxon>Aspergillus subgen. Circumdati</taxon>
    </lineage>
</organism>
<accession>A0A2J5HH38</accession>
<dbReference type="OrthoDB" id="2831558at2759"/>
<keyword evidence="4" id="KW-0809">Transit peptide</keyword>
<dbReference type="PANTHER" id="PTHR36091:SF1">
    <property type="entry name" value="ALTERED INHERITANCE OF MITOCHONDRIA PROTEIN 9, MITOCHONDRIAL"/>
    <property type="match status" value="1"/>
</dbReference>
<evidence type="ECO:0000313" key="9">
    <source>
        <dbReference type="Proteomes" id="UP000235023"/>
    </source>
</evidence>
<keyword evidence="8" id="KW-0808">Transferase</keyword>
<name>A0A2J5HH38_9EURO</name>
<dbReference type="Gene3D" id="3.90.1200.10">
    <property type="match status" value="1"/>
</dbReference>
<dbReference type="EMBL" id="KZ559625">
    <property type="protein sequence ID" value="PLN76166.1"/>
    <property type="molecule type" value="Genomic_DNA"/>
</dbReference>
<comment type="similarity">
    <text evidence="2">Belongs to the AIM9 family.</text>
</comment>
<dbReference type="Pfam" id="PF01636">
    <property type="entry name" value="APH"/>
    <property type="match status" value="1"/>
</dbReference>